<dbReference type="GO" id="GO:0003723">
    <property type="term" value="F:RNA binding"/>
    <property type="evidence" value="ECO:0007669"/>
    <property type="project" value="InterPro"/>
</dbReference>
<evidence type="ECO:0000256" key="3">
    <source>
        <dbReference type="ARBA" id="ARBA00022679"/>
    </source>
</evidence>
<evidence type="ECO:0000256" key="7">
    <source>
        <dbReference type="RuleBase" id="RU364050"/>
    </source>
</evidence>
<dbReference type="GO" id="GO:0000166">
    <property type="term" value="F:nucleotide binding"/>
    <property type="evidence" value="ECO:0007669"/>
    <property type="project" value="UniProtKB-KW"/>
</dbReference>
<dbReference type="GO" id="GO:0003968">
    <property type="term" value="F:RNA-directed RNA polymerase activity"/>
    <property type="evidence" value="ECO:0007669"/>
    <property type="project" value="UniProtKB-KW"/>
</dbReference>
<keyword evidence="7" id="KW-0693">Viral RNA replication</keyword>
<evidence type="ECO:0000256" key="2">
    <source>
        <dbReference type="ARBA" id="ARBA00022484"/>
    </source>
</evidence>
<dbReference type="Pfam" id="PF02123">
    <property type="entry name" value="RdRP_4"/>
    <property type="match status" value="1"/>
</dbReference>
<keyword evidence="9" id="KW-1185">Reference proteome</keyword>
<dbReference type="GO" id="GO:0006351">
    <property type="term" value="P:DNA-templated transcription"/>
    <property type="evidence" value="ECO:0007669"/>
    <property type="project" value="InterPro"/>
</dbReference>
<keyword evidence="5 7" id="KW-0547">Nucleotide-binding</keyword>
<proteinExistence type="inferred from homology"/>
<evidence type="ECO:0000313" key="8">
    <source>
        <dbReference type="EMBL" id="QKO02072.1"/>
    </source>
</evidence>
<keyword evidence="4 7" id="KW-0548">Nucleotidyltransferase</keyword>
<dbReference type="EMBL" id="MT023007">
    <property type="protein sequence ID" value="QKO02072.1"/>
    <property type="molecule type" value="Genomic_RNA"/>
</dbReference>
<evidence type="ECO:0000256" key="1">
    <source>
        <dbReference type="ARBA" id="ARBA00010455"/>
    </source>
</evidence>
<organism evidence="8 9">
    <name type="scientific">Macrophomina phaseolina victorivirus 2</name>
    <dbReference type="NCBI Taxonomy" id="2741656"/>
    <lineage>
        <taxon>Viruses</taxon>
        <taxon>Riboviria</taxon>
        <taxon>Orthornavirae</taxon>
        <taxon>Duplornaviricota</taxon>
        <taxon>Chrymotiviricetes</taxon>
        <taxon>Ghabrivirales</taxon>
        <taxon>Alphatotivirineae</taxon>
        <taxon>Pseudototiviridae</taxon>
        <taxon>Victorivirus</taxon>
        <taxon>Victorivirus nijyushichi</taxon>
    </lineage>
</organism>
<keyword evidence="2 7" id="KW-0696">RNA-directed RNA polymerase</keyword>
<dbReference type="EC" id="2.7.7.48" evidence="7"/>
<evidence type="ECO:0000256" key="6">
    <source>
        <dbReference type="ARBA" id="ARBA00048744"/>
    </source>
</evidence>
<evidence type="ECO:0000313" key="9">
    <source>
        <dbReference type="Proteomes" id="UP001244290"/>
    </source>
</evidence>
<evidence type="ECO:0000256" key="4">
    <source>
        <dbReference type="ARBA" id="ARBA00022695"/>
    </source>
</evidence>
<accession>A0A7S5WLV8</accession>
<comment type="similarity">
    <text evidence="1">Belongs to the totiviridae RNA-directed RNA polymerase family.</text>
</comment>
<comment type="catalytic activity">
    <reaction evidence="6 7">
        <text>RNA(n) + a ribonucleoside 5'-triphosphate = RNA(n+1) + diphosphate</text>
        <dbReference type="Rhea" id="RHEA:21248"/>
        <dbReference type="Rhea" id="RHEA-COMP:14527"/>
        <dbReference type="Rhea" id="RHEA-COMP:17342"/>
        <dbReference type="ChEBI" id="CHEBI:33019"/>
        <dbReference type="ChEBI" id="CHEBI:61557"/>
        <dbReference type="ChEBI" id="CHEBI:140395"/>
        <dbReference type="EC" id="2.7.7.48"/>
    </reaction>
</comment>
<dbReference type="InterPro" id="IPR001795">
    <property type="entry name" value="RNA-dir_pol_luteovirus"/>
</dbReference>
<name>A0A7S5WLV8_9VIRU</name>
<dbReference type="InterPro" id="IPR043502">
    <property type="entry name" value="DNA/RNA_pol_sf"/>
</dbReference>
<dbReference type="Proteomes" id="UP001244290">
    <property type="component" value="Segment"/>
</dbReference>
<protein>
    <recommendedName>
        <fullName evidence="7">RNA-directed RNA polymerase</fullName>
        <ecNumber evidence="7">2.7.7.48</ecNumber>
    </recommendedName>
</protein>
<reference evidence="8" key="1">
    <citation type="journal article" date="2020" name="Virus Evol.">
        <title>Divergent RNA viruses in Macrophomina phaseolina exhibit potential as virocontrol agents.</title>
        <authorList>
            <person name="Wang J."/>
            <person name="Ni Y."/>
            <person name="Liu X."/>
            <person name="Zhao H."/>
            <person name="Xiao Y."/>
            <person name="Xiao X."/>
            <person name="Li S."/>
            <person name="Liu H."/>
        </authorList>
    </citation>
    <scope>NUCLEOTIDE SEQUENCE</scope>
    <source>
        <strain evidence="8">2012-022</strain>
    </source>
</reference>
<keyword evidence="3 7" id="KW-0808">Transferase</keyword>
<evidence type="ECO:0000256" key="5">
    <source>
        <dbReference type="ARBA" id="ARBA00022741"/>
    </source>
</evidence>
<dbReference type="SUPFAM" id="SSF56672">
    <property type="entry name" value="DNA/RNA polymerases"/>
    <property type="match status" value="1"/>
</dbReference>
<sequence>MSTSVSESRAQATGRVGLYLLSLLPPLLRTTVAALPFDRQISFLYSPFWVGRRPTGVERIAGAFLLPRMPVQVKVTEGDLLHLLSQTLPPPGPPVVKRKPGWSCRAREALAEFSLKSNPAASNKVNVYLDEVMRSLFDLNASWGMLAENMLSRVAGKIYNDQASGLVIYGTALSAKGVPDGYAVAAALILDPAEAKAWTTVLKATGANATPLGAALVEAQTLQGRDVSPADLEAEARERVTGEVHDLVVDYDDDTLRDHIRHILRLEIQREHDSYRMEFPTLGDHWASRWLWAVNGSQSGLLSRRHLEKLPRPPGATREYRRAWLERVEQDPRPTWDGTTYVSASPKLEHGKTRAIFACDTLNYLAFEHLLGTVEGRWRGERVVLNPGRGGNAGMAFRVAAARNRSGISMMLDYDDFNSHHSTRAMQILFEELGTMVGYPPDLLSKLVQSFEKEYIFLGDRNRGRVLGTLMSGHRGTTFINSVLNAVYLRIELGRTFFDTHPSIHVGDDVYLGVRTYKEAGFVEERCRTSRLRMNPMKQSVGHVSTEFLRLACGGRATYGYLARAVSSTVSGNWVSETALDPYEALTSMLTNARSLANRSQVPSLPLLLRRSCQRMTRLPVKDHRKLDALLAGQLALDNGPLFTQGAEYVYVPVGVKPPPPDTWGYSTLPLEATRAYLTRCAAPLEVQMLNEAGVSVEGVMAEASYRKTFASLFTRVDLISLGHVQRTPAKGSDCIENLMNRPAPRGCLEPYPLLRLARRRLSTYFLRRAISLAGGNPDAPDLELEAWGDYKHGCIIATPMSYPDAAMYGRRTSASVLTCGFHYYV</sequence>